<protein>
    <recommendedName>
        <fullName evidence="3">F-box domain-containing protein</fullName>
    </recommendedName>
</protein>
<accession>A0AAD7F705</accession>
<gene>
    <name evidence="1" type="ORF">FB45DRAFT_718361</name>
</gene>
<keyword evidence="2" id="KW-1185">Reference proteome</keyword>
<comment type="caution">
    <text evidence="1">The sequence shown here is derived from an EMBL/GenBank/DDBJ whole genome shotgun (WGS) entry which is preliminary data.</text>
</comment>
<organism evidence="1 2">
    <name type="scientific">Roridomyces roridus</name>
    <dbReference type="NCBI Taxonomy" id="1738132"/>
    <lineage>
        <taxon>Eukaryota</taxon>
        <taxon>Fungi</taxon>
        <taxon>Dikarya</taxon>
        <taxon>Basidiomycota</taxon>
        <taxon>Agaricomycotina</taxon>
        <taxon>Agaricomycetes</taxon>
        <taxon>Agaricomycetidae</taxon>
        <taxon>Agaricales</taxon>
        <taxon>Marasmiineae</taxon>
        <taxon>Mycenaceae</taxon>
        <taxon>Roridomyces</taxon>
    </lineage>
</organism>
<dbReference type="EMBL" id="JARKIF010000061">
    <property type="protein sequence ID" value="KAJ7606211.1"/>
    <property type="molecule type" value="Genomic_DNA"/>
</dbReference>
<evidence type="ECO:0008006" key="3">
    <source>
        <dbReference type="Google" id="ProtNLM"/>
    </source>
</evidence>
<feature type="non-terminal residue" evidence="1">
    <location>
        <position position="1"/>
    </location>
</feature>
<dbReference type="AlphaFoldDB" id="A0AAD7F705"/>
<feature type="non-terminal residue" evidence="1">
    <location>
        <position position="115"/>
    </location>
</feature>
<sequence>LTSNVCPLDSEIPNIENSIADPQPRVAALNTQIDILQTALANLVRDQDDLVAHAEQCRAVLAPIRHVPPGLVADIMRLVPCTRKIADKMIEQPPWILGPICRSWRETLLQCPLLW</sequence>
<name>A0AAD7F705_9AGAR</name>
<evidence type="ECO:0000313" key="1">
    <source>
        <dbReference type="EMBL" id="KAJ7606211.1"/>
    </source>
</evidence>
<dbReference type="Proteomes" id="UP001221142">
    <property type="component" value="Unassembled WGS sequence"/>
</dbReference>
<reference evidence="1" key="1">
    <citation type="submission" date="2023-03" db="EMBL/GenBank/DDBJ databases">
        <title>Massive genome expansion in bonnet fungi (Mycena s.s.) driven by repeated elements and novel gene families across ecological guilds.</title>
        <authorList>
            <consortium name="Lawrence Berkeley National Laboratory"/>
            <person name="Harder C.B."/>
            <person name="Miyauchi S."/>
            <person name="Viragh M."/>
            <person name="Kuo A."/>
            <person name="Thoen E."/>
            <person name="Andreopoulos B."/>
            <person name="Lu D."/>
            <person name="Skrede I."/>
            <person name="Drula E."/>
            <person name="Henrissat B."/>
            <person name="Morin E."/>
            <person name="Kohler A."/>
            <person name="Barry K."/>
            <person name="LaButti K."/>
            <person name="Morin E."/>
            <person name="Salamov A."/>
            <person name="Lipzen A."/>
            <person name="Mereny Z."/>
            <person name="Hegedus B."/>
            <person name="Baldrian P."/>
            <person name="Stursova M."/>
            <person name="Weitz H."/>
            <person name="Taylor A."/>
            <person name="Grigoriev I.V."/>
            <person name="Nagy L.G."/>
            <person name="Martin F."/>
            <person name="Kauserud H."/>
        </authorList>
    </citation>
    <scope>NUCLEOTIDE SEQUENCE</scope>
    <source>
        <strain evidence="1">9284</strain>
    </source>
</reference>
<evidence type="ECO:0000313" key="2">
    <source>
        <dbReference type="Proteomes" id="UP001221142"/>
    </source>
</evidence>
<proteinExistence type="predicted"/>